<comment type="caution">
    <text evidence="5">The sequence shown here is derived from an EMBL/GenBank/DDBJ whole genome shotgun (WGS) entry which is preliminary data.</text>
</comment>
<gene>
    <name evidence="5" type="ORF">B8V81_1635</name>
</gene>
<dbReference type="SUPFAM" id="SSF51182">
    <property type="entry name" value="RmlC-like cupins"/>
    <property type="match status" value="1"/>
</dbReference>
<accession>A0A2N5NAN0</accession>
<feature type="domain" description="Quercetin 2,3-dioxygenase C-terminal cupin" evidence="4">
    <location>
        <begin position="147"/>
        <end position="234"/>
    </location>
</feature>
<evidence type="ECO:0000313" key="5">
    <source>
        <dbReference type="EMBL" id="PLT47411.1"/>
    </source>
</evidence>
<dbReference type="InterPro" id="IPR041602">
    <property type="entry name" value="Quercetinase_C"/>
</dbReference>
<sequence>MQAIIRNEDRYHRESDWLKSSFSFSFGEFYDEANRSFGPLCVFNEDIIAGGKGFGAHPHREMEIVSVVLSGRLKHEDSAGNSAVTTYGGVQRMTAGTGIVHSEVNPDPEEPVHLLQIWLAPQTRRLEPSYETSVFDPESARGQLLPIVSRDAAGPGAAAIHQDVTFYLTVLDEGMTVEHSTREERLLYLFAIDGQAEIEGIGELFKGDTLRAAGLSRLSLKGGAGGGRLLLLDMGAGAPAGGGEGA</sequence>
<dbReference type="PANTHER" id="PTHR43212:SF3">
    <property type="entry name" value="QUERCETIN 2,3-DIOXYGENASE"/>
    <property type="match status" value="1"/>
</dbReference>
<dbReference type="PANTHER" id="PTHR43212">
    <property type="entry name" value="QUERCETIN 2,3-DIOXYGENASE"/>
    <property type="match status" value="1"/>
</dbReference>
<dbReference type="Proteomes" id="UP000234789">
    <property type="component" value="Unassembled WGS sequence"/>
</dbReference>
<dbReference type="Gene3D" id="2.60.120.10">
    <property type="entry name" value="Jelly Rolls"/>
    <property type="match status" value="2"/>
</dbReference>
<evidence type="ECO:0000259" key="4">
    <source>
        <dbReference type="Pfam" id="PF17954"/>
    </source>
</evidence>
<dbReference type="Pfam" id="PF02678">
    <property type="entry name" value="Pirin"/>
    <property type="match status" value="1"/>
</dbReference>
<keyword evidence="6" id="KW-1185">Reference proteome</keyword>
<evidence type="ECO:0000256" key="2">
    <source>
        <dbReference type="RuleBase" id="RU003457"/>
    </source>
</evidence>
<dbReference type="InterPro" id="IPR011051">
    <property type="entry name" value="RmlC_Cupin_sf"/>
</dbReference>
<evidence type="ECO:0000259" key="3">
    <source>
        <dbReference type="Pfam" id="PF02678"/>
    </source>
</evidence>
<proteinExistence type="inferred from homology"/>
<dbReference type="InterPro" id="IPR012093">
    <property type="entry name" value="Pirin"/>
</dbReference>
<comment type="similarity">
    <text evidence="1 2">Belongs to the pirin family.</text>
</comment>
<organism evidence="5 6">
    <name type="scientific">Paenibacillus pasadenensis</name>
    <dbReference type="NCBI Taxonomy" id="217090"/>
    <lineage>
        <taxon>Bacteria</taxon>
        <taxon>Bacillati</taxon>
        <taxon>Bacillota</taxon>
        <taxon>Bacilli</taxon>
        <taxon>Bacillales</taxon>
        <taxon>Paenibacillaceae</taxon>
        <taxon>Paenibacillus</taxon>
    </lineage>
</organism>
<dbReference type="InterPro" id="IPR014710">
    <property type="entry name" value="RmlC-like_jellyroll"/>
</dbReference>
<feature type="domain" description="Pirin N-terminal" evidence="3">
    <location>
        <begin position="12"/>
        <end position="119"/>
    </location>
</feature>
<name>A0A2N5NAN0_9BACL</name>
<dbReference type="EMBL" id="NFEZ01000003">
    <property type="protein sequence ID" value="PLT47411.1"/>
    <property type="molecule type" value="Genomic_DNA"/>
</dbReference>
<protein>
    <submittedName>
        <fullName evidence="5">Pirin, N-terminal</fullName>
    </submittedName>
</protein>
<dbReference type="Pfam" id="PF17954">
    <property type="entry name" value="Pirin_C_2"/>
    <property type="match status" value="1"/>
</dbReference>
<evidence type="ECO:0000313" key="6">
    <source>
        <dbReference type="Proteomes" id="UP000234789"/>
    </source>
</evidence>
<dbReference type="RefSeq" id="WP_101808093.1">
    <property type="nucleotide sequence ID" value="NZ_NFEZ01000003.1"/>
</dbReference>
<dbReference type="AlphaFoldDB" id="A0A2N5NAN0"/>
<evidence type="ECO:0000256" key="1">
    <source>
        <dbReference type="ARBA" id="ARBA00008416"/>
    </source>
</evidence>
<dbReference type="InterPro" id="IPR003829">
    <property type="entry name" value="Pirin_N_dom"/>
</dbReference>
<reference evidence="5 6" key="1">
    <citation type="submission" date="2017-05" db="EMBL/GenBank/DDBJ databases">
        <title>Functional genome analysis of Paenibacillus pasadenensis strain R16: insights on endophytic life style and antifungal activity.</title>
        <authorList>
            <person name="Passera A."/>
            <person name="Marcolungo L."/>
            <person name="Casati P."/>
            <person name="Brasca M."/>
            <person name="Quaglino F."/>
            <person name="Delledonne M."/>
        </authorList>
    </citation>
    <scope>NUCLEOTIDE SEQUENCE [LARGE SCALE GENOMIC DNA]</scope>
    <source>
        <strain evidence="5 6">R16</strain>
    </source>
</reference>
<dbReference type="CDD" id="cd02910">
    <property type="entry name" value="cupin_Yhhw_N"/>
    <property type="match status" value="1"/>
</dbReference>